<organism evidence="1 2">
    <name type="scientific">Persea americana</name>
    <name type="common">Avocado</name>
    <dbReference type="NCBI Taxonomy" id="3435"/>
    <lineage>
        <taxon>Eukaryota</taxon>
        <taxon>Viridiplantae</taxon>
        <taxon>Streptophyta</taxon>
        <taxon>Embryophyta</taxon>
        <taxon>Tracheophyta</taxon>
        <taxon>Spermatophyta</taxon>
        <taxon>Magnoliopsida</taxon>
        <taxon>Magnoliidae</taxon>
        <taxon>Laurales</taxon>
        <taxon>Lauraceae</taxon>
        <taxon>Persea</taxon>
    </lineage>
</organism>
<comment type="caution">
    <text evidence="1">The sequence shown here is derived from an EMBL/GenBank/DDBJ whole genome shotgun (WGS) entry which is preliminary data.</text>
</comment>
<name>A0ACC2LPS8_PERAE</name>
<evidence type="ECO:0000313" key="1">
    <source>
        <dbReference type="EMBL" id="KAJ8635315.1"/>
    </source>
</evidence>
<accession>A0ACC2LPS8</accession>
<proteinExistence type="predicted"/>
<protein>
    <submittedName>
        <fullName evidence="1">Uncharacterized protein</fullName>
    </submittedName>
</protein>
<evidence type="ECO:0000313" key="2">
    <source>
        <dbReference type="Proteomes" id="UP001234297"/>
    </source>
</evidence>
<dbReference type="Proteomes" id="UP001234297">
    <property type="component" value="Chromosome 3"/>
</dbReference>
<reference evidence="1 2" key="1">
    <citation type="journal article" date="2022" name="Hortic Res">
        <title>A haplotype resolved chromosomal level avocado genome allows analysis of novel avocado genes.</title>
        <authorList>
            <person name="Nath O."/>
            <person name="Fletcher S.J."/>
            <person name="Hayward A."/>
            <person name="Shaw L.M."/>
            <person name="Masouleh A.K."/>
            <person name="Furtado A."/>
            <person name="Henry R.J."/>
            <person name="Mitter N."/>
        </authorList>
    </citation>
    <scope>NUCLEOTIDE SEQUENCE [LARGE SCALE GENOMIC DNA]</scope>
    <source>
        <strain evidence="2">cv. Hass</strain>
    </source>
</reference>
<sequence>MGLYSSIELQPCGIPGDLSLGRPEVAVGDEDAGAEEVGEGDVEAGAFDVVGEVEFEEVGHVGGICGCDAATGEEWATDEDGVGGGCGEEVSGPIIETVAVLEEGYGVSNDGVGERRWSVGSWRGRTEAVEEEEEEE</sequence>
<dbReference type="EMBL" id="CM056811">
    <property type="protein sequence ID" value="KAJ8635315.1"/>
    <property type="molecule type" value="Genomic_DNA"/>
</dbReference>
<gene>
    <name evidence="1" type="ORF">MRB53_009582</name>
</gene>
<keyword evidence="2" id="KW-1185">Reference proteome</keyword>